<evidence type="ECO:0000313" key="1">
    <source>
        <dbReference type="EMBL" id="JAD54569.1"/>
    </source>
</evidence>
<accession>A0A0A9AS63</accession>
<reference evidence="1" key="2">
    <citation type="journal article" date="2015" name="Data Brief">
        <title>Shoot transcriptome of the giant reed, Arundo donax.</title>
        <authorList>
            <person name="Barrero R.A."/>
            <person name="Guerrero F.D."/>
            <person name="Moolhuijzen P."/>
            <person name="Goolsby J.A."/>
            <person name="Tidwell J."/>
            <person name="Bellgard S.E."/>
            <person name="Bellgard M.I."/>
        </authorList>
    </citation>
    <scope>NUCLEOTIDE SEQUENCE</scope>
    <source>
        <tissue evidence="1">Shoot tissue taken approximately 20 cm above the soil surface</tissue>
    </source>
</reference>
<proteinExistence type="predicted"/>
<organism evidence="1">
    <name type="scientific">Arundo donax</name>
    <name type="common">Giant reed</name>
    <name type="synonym">Donax arundinaceus</name>
    <dbReference type="NCBI Taxonomy" id="35708"/>
    <lineage>
        <taxon>Eukaryota</taxon>
        <taxon>Viridiplantae</taxon>
        <taxon>Streptophyta</taxon>
        <taxon>Embryophyta</taxon>
        <taxon>Tracheophyta</taxon>
        <taxon>Spermatophyta</taxon>
        <taxon>Magnoliopsida</taxon>
        <taxon>Liliopsida</taxon>
        <taxon>Poales</taxon>
        <taxon>Poaceae</taxon>
        <taxon>PACMAD clade</taxon>
        <taxon>Arundinoideae</taxon>
        <taxon>Arundineae</taxon>
        <taxon>Arundo</taxon>
    </lineage>
</organism>
<reference evidence="1" key="1">
    <citation type="submission" date="2014-09" db="EMBL/GenBank/DDBJ databases">
        <authorList>
            <person name="Magalhaes I.L.F."/>
            <person name="Oliveira U."/>
            <person name="Santos F.R."/>
            <person name="Vidigal T.H.D.A."/>
            <person name="Brescovit A.D."/>
            <person name="Santos A.J."/>
        </authorList>
    </citation>
    <scope>NUCLEOTIDE SEQUENCE</scope>
    <source>
        <tissue evidence="1">Shoot tissue taken approximately 20 cm above the soil surface</tissue>
    </source>
</reference>
<dbReference type="AlphaFoldDB" id="A0A0A9AS63"/>
<dbReference type="EMBL" id="GBRH01243326">
    <property type="protein sequence ID" value="JAD54569.1"/>
    <property type="molecule type" value="Transcribed_RNA"/>
</dbReference>
<protein>
    <submittedName>
        <fullName evidence="1">Uncharacterized protein</fullName>
    </submittedName>
</protein>
<sequence>MVAAAVARSAQAEALSASMDDGGAAGASAAMAEATSARELVEWSSRWFQLSRCRPMMLCISARSAAASATARSFSTSTATA</sequence>
<name>A0A0A9AS63_ARUDO</name>